<dbReference type="PANTHER" id="PTHR38095">
    <property type="entry name" value="ANAEROBIC DIMETHYL SULFOXIDE REDUCTASE CHAIN YNFH"/>
    <property type="match status" value="1"/>
</dbReference>
<dbReference type="GO" id="GO:0005886">
    <property type="term" value="C:plasma membrane"/>
    <property type="evidence" value="ECO:0007669"/>
    <property type="project" value="TreeGrafter"/>
</dbReference>
<dbReference type="PANTHER" id="PTHR38095:SF3">
    <property type="entry name" value="ANAEROBIC DIMETHYL SULFOXIDE REDUCTASE, SUBUNIT C"/>
    <property type="match status" value="1"/>
</dbReference>
<keyword evidence="1" id="KW-1133">Transmembrane helix</keyword>
<dbReference type="OrthoDB" id="4394845at2"/>
<dbReference type="RefSeq" id="WP_006231569.1">
    <property type="nucleotide sequence ID" value="NZ_CH724135.1"/>
</dbReference>
<feature type="transmembrane region" description="Helical" evidence="1">
    <location>
        <begin position="112"/>
        <end position="130"/>
    </location>
</feature>
<dbReference type="Proteomes" id="UP000003789">
    <property type="component" value="Unassembled WGS sequence"/>
</dbReference>
<dbReference type="GO" id="GO:0009390">
    <property type="term" value="C:dimethyl sulfoxide reductase complex"/>
    <property type="evidence" value="ECO:0007669"/>
    <property type="project" value="TreeGrafter"/>
</dbReference>
<feature type="transmembrane region" description="Helical" evidence="1">
    <location>
        <begin position="81"/>
        <end position="100"/>
    </location>
</feature>
<accession>Q1Z509</accession>
<evidence type="ECO:0000313" key="3">
    <source>
        <dbReference type="Proteomes" id="UP000003789"/>
    </source>
</evidence>
<proteinExistence type="predicted"/>
<dbReference type="AlphaFoldDB" id="Q1Z509"/>
<comment type="caution">
    <text evidence="2">The sequence shown here is derived from an EMBL/GenBank/DDBJ whole genome shotgun (WGS) entry which is preliminary data.</text>
</comment>
<sequence length="258" mass="27355">MHELPLVFFTVFGQAAVGIFLLSLLAFSAKQISSEQLKLANIIATALLAIGSAIGGLHMGQPLRALNLLAGLGRSPMSNEIILSGIFMAFAGATALLSLIGSKESLRKLCNVFAVVSGLLFAWSITQVYQLETVASWNTLHTSLQMWLTVVLVGGAFAVMTGAHKVGTVAIIGGVLVSLVTKPDYIGFVTQQAPELAVQQYTLWGIQAVMLVIAAAVCLVTLMRKETMKPLIIGGAAVVLVSELLGRIAFYNLWAIPM</sequence>
<dbReference type="InterPro" id="IPR007059">
    <property type="entry name" value="DmsC"/>
</dbReference>
<dbReference type="EMBL" id="AAPH01000009">
    <property type="protein sequence ID" value="EAS43757.1"/>
    <property type="molecule type" value="Genomic_DNA"/>
</dbReference>
<organism evidence="2 3">
    <name type="scientific">Photobacterium profundum 3TCK</name>
    <dbReference type="NCBI Taxonomy" id="314280"/>
    <lineage>
        <taxon>Bacteria</taxon>
        <taxon>Pseudomonadati</taxon>
        <taxon>Pseudomonadota</taxon>
        <taxon>Gammaproteobacteria</taxon>
        <taxon>Vibrionales</taxon>
        <taxon>Vibrionaceae</taxon>
        <taxon>Photobacterium</taxon>
    </lineage>
</organism>
<keyword evidence="1" id="KW-0812">Transmembrane</keyword>
<evidence type="ECO:0000256" key="1">
    <source>
        <dbReference type="SAM" id="Phobius"/>
    </source>
</evidence>
<dbReference type="GO" id="GO:0019645">
    <property type="term" value="P:anaerobic electron transport chain"/>
    <property type="evidence" value="ECO:0007669"/>
    <property type="project" value="InterPro"/>
</dbReference>
<feature type="transmembrane region" description="Helical" evidence="1">
    <location>
        <begin position="231"/>
        <end position="254"/>
    </location>
</feature>
<reference evidence="2 3" key="1">
    <citation type="submission" date="2006-03" db="EMBL/GenBank/DDBJ databases">
        <authorList>
            <person name="Bartlett D.H."/>
            <person name="Valle G."/>
            <person name="Lauro F.M."/>
            <person name="Vezzi A."/>
            <person name="Simonato F."/>
            <person name="Eloe E."/>
            <person name="Vitulo N."/>
            <person name="Stratton T.K."/>
            <person name="D'angelo M."/>
            <person name="Ferriera S."/>
            <person name="Johnson J."/>
            <person name="Kravitz S."/>
            <person name="Beeson K."/>
            <person name="Sutton G."/>
            <person name="Rogers Y."/>
            <person name="Friedman R."/>
            <person name="Frazier M."/>
            <person name="Venter J.C."/>
        </authorList>
    </citation>
    <scope>NUCLEOTIDE SEQUENCE [LARGE SCALE GENOMIC DNA]</scope>
    <source>
        <strain evidence="2 3">3TCK</strain>
    </source>
</reference>
<protein>
    <submittedName>
        <fullName evidence="2">Anaerobic dimethyl sulfoxide reductase subunit B</fullName>
    </submittedName>
</protein>
<name>Q1Z509_9GAMM</name>
<keyword evidence="1" id="KW-0472">Membrane</keyword>
<feature type="transmembrane region" description="Helical" evidence="1">
    <location>
        <begin position="201"/>
        <end position="222"/>
    </location>
</feature>
<dbReference type="GO" id="GO:0009389">
    <property type="term" value="F:dimethyl sulfoxide reductase activity"/>
    <property type="evidence" value="ECO:0007669"/>
    <property type="project" value="TreeGrafter"/>
</dbReference>
<evidence type="ECO:0000313" key="2">
    <source>
        <dbReference type="EMBL" id="EAS43757.1"/>
    </source>
</evidence>
<dbReference type="Pfam" id="PF04976">
    <property type="entry name" value="DmsC"/>
    <property type="match status" value="1"/>
</dbReference>
<feature type="transmembrane region" description="Helical" evidence="1">
    <location>
        <begin position="39"/>
        <end position="61"/>
    </location>
</feature>
<dbReference type="HOGENOM" id="CLU_064909_2_0_6"/>
<feature type="transmembrane region" description="Helical" evidence="1">
    <location>
        <begin position="142"/>
        <end position="159"/>
    </location>
</feature>
<gene>
    <name evidence="2" type="ORF">P3TCK_18297</name>
</gene>
<feature type="transmembrane region" description="Helical" evidence="1">
    <location>
        <begin position="6"/>
        <end position="27"/>
    </location>
</feature>